<dbReference type="PANTHER" id="PTHR35371:SF1">
    <property type="entry name" value="BLR7753 PROTEIN"/>
    <property type="match status" value="1"/>
</dbReference>
<keyword evidence="3 5" id="KW-1133">Transmembrane helix</keyword>
<protein>
    <recommendedName>
        <fullName evidence="8">MAPEG family protein</fullName>
    </recommendedName>
</protein>
<evidence type="ECO:0000256" key="1">
    <source>
        <dbReference type="ARBA" id="ARBA00004370"/>
    </source>
</evidence>
<dbReference type="EMBL" id="CAJDKC010000003">
    <property type="protein sequence ID" value="CAD0302918.1"/>
    <property type="molecule type" value="Genomic_DNA"/>
</dbReference>
<evidence type="ECO:0000313" key="6">
    <source>
        <dbReference type="EMBL" id="CAD0302912.1"/>
    </source>
</evidence>
<dbReference type="GO" id="GO:0016020">
    <property type="term" value="C:membrane"/>
    <property type="evidence" value="ECO:0007669"/>
    <property type="project" value="UniProtKB-SubCell"/>
</dbReference>
<dbReference type="InterPro" id="IPR023352">
    <property type="entry name" value="MAPEG-like_dom_sf"/>
</dbReference>
<dbReference type="AlphaFoldDB" id="A0A6V7BM98"/>
<comment type="subcellular location">
    <subcellularLocation>
        <location evidence="1">Membrane</location>
    </subcellularLocation>
</comment>
<evidence type="ECO:0000313" key="7">
    <source>
        <dbReference type="Proteomes" id="UP000587508"/>
    </source>
</evidence>
<dbReference type="PANTHER" id="PTHR35371">
    <property type="entry name" value="INNER MEMBRANE PROTEIN"/>
    <property type="match status" value="1"/>
</dbReference>
<gene>
    <name evidence="6" type="ORF">CFBP7900_01660</name>
</gene>
<organism evidence="6 7">
    <name type="scientific">Xanthomonas hortorum pv. carotae</name>
    <dbReference type="NCBI Taxonomy" id="487904"/>
    <lineage>
        <taxon>Bacteria</taxon>
        <taxon>Pseudomonadati</taxon>
        <taxon>Pseudomonadota</taxon>
        <taxon>Gammaproteobacteria</taxon>
        <taxon>Lysobacterales</taxon>
        <taxon>Lysobacteraceae</taxon>
        <taxon>Xanthomonas</taxon>
    </lineage>
</organism>
<evidence type="ECO:0000256" key="3">
    <source>
        <dbReference type="ARBA" id="ARBA00022989"/>
    </source>
</evidence>
<keyword evidence="2 5" id="KW-0812">Transmembrane</keyword>
<dbReference type="InterPro" id="IPR001129">
    <property type="entry name" value="Membr-assoc_MAPEG"/>
</dbReference>
<reference evidence="6 7" key="1">
    <citation type="submission" date="2020-07" db="EMBL/GenBank/DDBJ databases">
        <authorList>
            <person name="Pothier F. J."/>
        </authorList>
    </citation>
    <scope>NUCLEOTIDE SEQUENCE [LARGE SCALE GENOMIC DNA]</scope>
    <source>
        <strain evidence="6 7">CFBP 7900</strain>
    </source>
</reference>
<dbReference type="EMBL" id="CAJDKC010000003">
    <property type="protein sequence ID" value="CAD0302912.1"/>
    <property type="molecule type" value="Genomic_DNA"/>
</dbReference>
<dbReference type="Proteomes" id="UP000587508">
    <property type="component" value="Unassembled WGS sequence"/>
</dbReference>
<evidence type="ECO:0000256" key="2">
    <source>
        <dbReference type="ARBA" id="ARBA00022692"/>
    </source>
</evidence>
<feature type="transmembrane region" description="Helical" evidence="5">
    <location>
        <begin position="68"/>
        <end position="93"/>
    </location>
</feature>
<accession>A0A6V7BM98</accession>
<dbReference type="RefSeq" id="WP_023902033.1">
    <property type="nucleotide sequence ID" value="NZ_CAJDKC010000003.1"/>
</dbReference>
<evidence type="ECO:0008006" key="8">
    <source>
        <dbReference type="Google" id="ProtNLM"/>
    </source>
</evidence>
<proteinExistence type="predicted"/>
<sequence>MSMPIELIALVATALLCLCIPLLSSALYARQVGAKALIGNREGLPEPSGAAGRAQRAHRNLLENLLPFAAVVLAAMTLQVSNSITVIASLVFLSARVVHAVCYLFGIPGLRTLAYHVGLWATLAYAVQLFV</sequence>
<evidence type="ECO:0000256" key="4">
    <source>
        <dbReference type="ARBA" id="ARBA00023136"/>
    </source>
</evidence>
<keyword evidence="4 5" id="KW-0472">Membrane</keyword>
<dbReference type="Pfam" id="PF01124">
    <property type="entry name" value="MAPEG"/>
    <property type="match status" value="1"/>
</dbReference>
<name>A0A6V7BM98_9XANT</name>
<evidence type="ECO:0000256" key="5">
    <source>
        <dbReference type="SAM" id="Phobius"/>
    </source>
</evidence>
<dbReference type="SUPFAM" id="SSF161084">
    <property type="entry name" value="MAPEG domain-like"/>
    <property type="match status" value="1"/>
</dbReference>
<comment type="caution">
    <text evidence="6">The sequence shown here is derived from an EMBL/GenBank/DDBJ whole genome shotgun (WGS) entry which is preliminary data.</text>
</comment>
<dbReference type="Gene3D" id="1.20.120.550">
    <property type="entry name" value="Membrane associated eicosanoid/glutathione metabolism-like domain"/>
    <property type="match status" value="1"/>
</dbReference>